<accession>A0A0C9TKK6</accession>
<evidence type="ECO:0000256" key="2">
    <source>
        <dbReference type="ARBA" id="ARBA00010617"/>
    </source>
</evidence>
<dbReference type="GO" id="GO:0016705">
    <property type="term" value="F:oxidoreductase activity, acting on paired donors, with incorporation or reduction of molecular oxygen"/>
    <property type="evidence" value="ECO:0007669"/>
    <property type="project" value="InterPro"/>
</dbReference>
<dbReference type="InterPro" id="IPR050529">
    <property type="entry name" value="CYP450_sterol_14alpha_dmase"/>
</dbReference>
<evidence type="ECO:0008006" key="9">
    <source>
        <dbReference type="Google" id="ProtNLM"/>
    </source>
</evidence>
<evidence type="ECO:0000313" key="8">
    <source>
        <dbReference type="Proteomes" id="UP000054279"/>
    </source>
</evidence>
<dbReference type="InterPro" id="IPR002403">
    <property type="entry name" value="Cyt_P450_E_grp-IV"/>
</dbReference>
<dbReference type="InterPro" id="IPR036396">
    <property type="entry name" value="Cyt_P450_sf"/>
</dbReference>
<feature type="binding site" description="axial binding residue" evidence="6">
    <location>
        <position position="440"/>
    </location>
    <ligand>
        <name>heme</name>
        <dbReference type="ChEBI" id="CHEBI:30413"/>
    </ligand>
    <ligandPart>
        <name>Fe</name>
        <dbReference type="ChEBI" id="CHEBI:18248"/>
    </ligandPart>
</feature>
<dbReference type="Proteomes" id="UP000054279">
    <property type="component" value="Unassembled WGS sequence"/>
</dbReference>
<dbReference type="SUPFAM" id="SSF48264">
    <property type="entry name" value="Cytochrome P450"/>
    <property type="match status" value="1"/>
</dbReference>
<evidence type="ECO:0000313" key="7">
    <source>
        <dbReference type="EMBL" id="KIJ30313.1"/>
    </source>
</evidence>
<comment type="cofactor">
    <cofactor evidence="1 6">
        <name>heme</name>
        <dbReference type="ChEBI" id="CHEBI:30413"/>
    </cofactor>
</comment>
<dbReference type="PANTHER" id="PTHR24304:SF2">
    <property type="entry name" value="24-HYDROXYCHOLESTEROL 7-ALPHA-HYDROXYLASE"/>
    <property type="match status" value="1"/>
</dbReference>
<dbReference type="OrthoDB" id="3366823at2759"/>
<organism evidence="7 8">
    <name type="scientific">Sphaerobolus stellatus (strain SS14)</name>
    <dbReference type="NCBI Taxonomy" id="990650"/>
    <lineage>
        <taxon>Eukaryota</taxon>
        <taxon>Fungi</taxon>
        <taxon>Dikarya</taxon>
        <taxon>Basidiomycota</taxon>
        <taxon>Agaricomycotina</taxon>
        <taxon>Agaricomycetes</taxon>
        <taxon>Phallomycetidae</taxon>
        <taxon>Geastrales</taxon>
        <taxon>Sphaerobolaceae</taxon>
        <taxon>Sphaerobolus</taxon>
    </lineage>
</organism>
<keyword evidence="8" id="KW-1185">Reference proteome</keyword>
<dbReference type="GO" id="GO:0005506">
    <property type="term" value="F:iron ion binding"/>
    <property type="evidence" value="ECO:0007669"/>
    <property type="project" value="InterPro"/>
</dbReference>
<dbReference type="HOGENOM" id="CLU_018012_5_1_1"/>
<dbReference type="CDD" id="cd11040">
    <property type="entry name" value="CYP7_CYP8-like"/>
    <property type="match status" value="1"/>
</dbReference>
<keyword evidence="5 6" id="KW-0408">Iron</keyword>
<dbReference type="AlphaFoldDB" id="A0A0C9TKK6"/>
<name>A0A0C9TKK6_SPHS4</name>
<evidence type="ECO:0000256" key="1">
    <source>
        <dbReference type="ARBA" id="ARBA00001971"/>
    </source>
</evidence>
<evidence type="ECO:0000256" key="6">
    <source>
        <dbReference type="PIRSR" id="PIRSR602403-1"/>
    </source>
</evidence>
<dbReference type="EMBL" id="KN837264">
    <property type="protein sequence ID" value="KIJ30313.1"/>
    <property type="molecule type" value="Genomic_DNA"/>
</dbReference>
<dbReference type="GO" id="GO:0020037">
    <property type="term" value="F:heme binding"/>
    <property type="evidence" value="ECO:0007669"/>
    <property type="project" value="InterPro"/>
</dbReference>
<dbReference type="PRINTS" id="PR00465">
    <property type="entry name" value="EP450IV"/>
</dbReference>
<evidence type="ECO:0000256" key="5">
    <source>
        <dbReference type="ARBA" id="ARBA00023004"/>
    </source>
</evidence>
<reference evidence="7 8" key="1">
    <citation type="submission" date="2014-06" db="EMBL/GenBank/DDBJ databases">
        <title>Evolutionary Origins and Diversification of the Mycorrhizal Mutualists.</title>
        <authorList>
            <consortium name="DOE Joint Genome Institute"/>
            <consortium name="Mycorrhizal Genomics Consortium"/>
            <person name="Kohler A."/>
            <person name="Kuo A."/>
            <person name="Nagy L.G."/>
            <person name="Floudas D."/>
            <person name="Copeland A."/>
            <person name="Barry K.W."/>
            <person name="Cichocki N."/>
            <person name="Veneault-Fourrey C."/>
            <person name="LaButti K."/>
            <person name="Lindquist E.A."/>
            <person name="Lipzen A."/>
            <person name="Lundell T."/>
            <person name="Morin E."/>
            <person name="Murat C."/>
            <person name="Riley R."/>
            <person name="Ohm R."/>
            <person name="Sun H."/>
            <person name="Tunlid A."/>
            <person name="Henrissat B."/>
            <person name="Grigoriev I.V."/>
            <person name="Hibbett D.S."/>
            <person name="Martin F."/>
        </authorList>
    </citation>
    <scope>NUCLEOTIDE SEQUENCE [LARGE SCALE GENOMIC DNA]</scope>
    <source>
        <strain evidence="7 8">SS14</strain>
    </source>
</reference>
<keyword evidence="4 6" id="KW-0479">Metal-binding</keyword>
<dbReference type="PANTHER" id="PTHR24304">
    <property type="entry name" value="CYTOCHROME P450 FAMILY 7"/>
    <property type="match status" value="1"/>
</dbReference>
<evidence type="ECO:0000256" key="3">
    <source>
        <dbReference type="ARBA" id="ARBA00022617"/>
    </source>
</evidence>
<dbReference type="GO" id="GO:0008395">
    <property type="term" value="F:steroid hydroxylase activity"/>
    <property type="evidence" value="ECO:0007669"/>
    <property type="project" value="TreeGrafter"/>
</dbReference>
<evidence type="ECO:0000256" key="4">
    <source>
        <dbReference type="ARBA" id="ARBA00022723"/>
    </source>
</evidence>
<protein>
    <recommendedName>
        <fullName evidence="9">Cytochrome P450</fullName>
    </recommendedName>
</protein>
<dbReference type="InterPro" id="IPR001128">
    <property type="entry name" value="Cyt_P450"/>
</dbReference>
<dbReference type="Gene3D" id="1.10.630.10">
    <property type="entry name" value="Cytochrome P450"/>
    <property type="match status" value="1"/>
</dbReference>
<gene>
    <name evidence="7" type="ORF">M422DRAFT_784023</name>
</gene>
<sequence length="500" mass="56056">MSSSGLLSQVPLPAFSTGNDRSKLLMAGAGLLAVFLYKLVERRNNDGRPPMLKYWIPWLGSAIELGKNPDGIFARATAQLGPIFRIKAAGQDFTYVTSPELISAIYRESKIFEFVPIRMDMAYKIFDVAREVNEDPVMTEDLFKTHHAKLSPKNVGEIHKRYGGFTYESIQIALDNSSDTPITKLSPFLKPAAYDAALYAFFGKSYDARASYQPFIDFDNGFPLLQAGAPKFLLKKTLAGRDQLTEITKRYLTGPHSDCSDFVSSIEEIANEAKWPLKDVANIFITDVWAMQANAINVAYWVIALQLMTPDGLKPLIDEVDAIRNAWKESHPGIQDDTRCRWIMESTFPLLTSTIQEVLRISSQIFSIRLVKEPTTFAGYEFRAGESIICATRAVHMDEEIHSNPREYVPERYLDGAKFTKNGRPVPNHTMGFGGGVSMCEGRHFAWGELRIFVALLLTLANIELDSSSSERPKFMWSRVGLGIMPPDGDLSIRVTKRIL</sequence>
<keyword evidence="3 6" id="KW-0349">Heme</keyword>
<proteinExistence type="inferred from homology"/>
<comment type="similarity">
    <text evidence="2">Belongs to the cytochrome P450 family.</text>
</comment>
<dbReference type="Pfam" id="PF00067">
    <property type="entry name" value="p450"/>
    <property type="match status" value="1"/>
</dbReference>